<dbReference type="InterPro" id="IPR008900">
    <property type="entry name" value="Zot_N"/>
</dbReference>
<organism evidence="3 4">
    <name type="scientific">Salinivibrio kushneri</name>
    <dbReference type="NCBI Taxonomy" id="1908198"/>
    <lineage>
        <taxon>Bacteria</taxon>
        <taxon>Pseudomonadati</taxon>
        <taxon>Pseudomonadota</taxon>
        <taxon>Gammaproteobacteria</taxon>
        <taxon>Vibrionales</taxon>
        <taxon>Vibrionaceae</taxon>
        <taxon>Salinivibrio</taxon>
    </lineage>
</organism>
<dbReference type="AlphaFoldDB" id="A0AB36K442"/>
<accession>A0AB36K442</accession>
<reference evidence="3 4" key="1">
    <citation type="journal article" date="2017" name="Genome Announc.">
        <title>Draft Genome Sequences of Salinivibrio proteolyticus, Salinivibrio sharmensis, Salinivibrio siamensis, Salinivibrio costicola subsp. alcaliphilus, Salinivibrio costicola subsp. vallismortis, and 29 New Isolates Belonging to the Genus Salinivibrio.</title>
        <authorList>
            <person name="Lopez-Hermoso C."/>
            <person name="de la Haba R.R."/>
            <person name="Sanchez-Porro C."/>
            <person name="Bayliss S.C."/>
            <person name="Feil E.J."/>
            <person name="Ventosa A."/>
        </authorList>
    </citation>
    <scope>NUCLEOTIDE SEQUENCE [LARGE SCALE GENOMIC DNA]</scope>
    <source>
        <strain evidence="3 4">IC202</strain>
    </source>
</reference>
<dbReference type="Proteomes" id="UP000188726">
    <property type="component" value="Unassembled WGS sequence"/>
</dbReference>
<proteinExistence type="predicted"/>
<dbReference type="Pfam" id="PF05707">
    <property type="entry name" value="Zot"/>
    <property type="match status" value="1"/>
</dbReference>
<name>A0AB36K442_9GAMM</name>
<evidence type="ECO:0000313" key="3">
    <source>
        <dbReference type="EMBL" id="OOE42697.1"/>
    </source>
</evidence>
<feature type="transmembrane region" description="Helical" evidence="1">
    <location>
        <begin position="282"/>
        <end position="302"/>
    </location>
</feature>
<keyword evidence="1" id="KW-0812">Transmembrane</keyword>
<keyword evidence="1" id="KW-1133">Transmembrane helix</keyword>
<dbReference type="RefSeq" id="WP_077459057.1">
    <property type="nucleotide sequence ID" value="NZ_MUEO01000036.1"/>
</dbReference>
<sequence length="416" mass="48053">MLYGFSGLPGAGKTLNAVKFTCEESMFQGRQRYYNGVPLLFFDYAVCDSFKGWFYGVFMPSTDNQLIHKKVKRIHKEDRYAELDDFPFLAHEYEKHQPFALWLKWIKRCYPASALKDIRDVCTMLEIPEHELTFSHVEHLNLHWIQFDNPHKWHELPHESVIVIDEIQDIWGTRSAGASVPKAVEEYATHRHKGFDLVLISQDFRDCDVFIRRRIGNHKHYLNYGLKYLKVWEDHKLIPTDDSKALWRLGSKKIAKDSRFFGVYLSAVLHTHKPKLPRKVKLALYVAVFAFCAMAGGITYVVNRLTVDSPEVAVNESATQSETATLTDNSNSLADTDFKLFTPRVDSLPFTAPVFDDRIAQGELSIPQLFCYATDIASCKCFTQQGTRYNVTQSQCLNIAQFGSFNYFKNQDKRTR</sequence>
<comment type="caution">
    <text evidence="3">The sequence shown here is derived from an EMBL/GenBank/DDBJ whole genome shotgun (WGS) entry which is preliminary data.</text>
</comment>
<dbReference type="Gene3D" id="3.40.50.300">
    <property type="entry name" value="P-loop containing nucleotide triphosphate hydrolases"/>
    <property type="match status" value="1"/>
</dbReference>
<dbReference type="InterPro" id="IPR027417">
    <property type="entry name" value="P-loop_NTPase"/>
</dbReference>
<evidence type="ECO:0000259" key="2">
    <source>
        <dbReference type="Pfam" id="PF05707"/>
    </source>
</evidence>
<keyword evidence="1" id="KW-0472">Membrane</keyword>
<dbReference type="EMBL" id="MUEO01000036">
    <property type="protein sequence ID" value="OOE42697.1"/>
    <property type="molecule type" value="Genomic_DNA"/>
</dbReference>
<protein>
    <recommendedName>
        <fullName evidence="2">Zona occludens toxin N-terminal domain-containing protein</fullName>
    </recommendedName>
</protein>
<feature type="domain" description="Zona occludens toxin N-terminal" evidence="2">
    <location>
        <begin position="145"/>
        <end position="268"/>
    </location>
</feature>
<gene>
    <name evidence="3" type="ORF">BZG09_12730</name>
</gene>
<evidence type="ECO:0000313" key="4">
    <source>
        <dbReference type="Proteomes" id="UP000188726"/>
    </source>
</evidence>
<evidence type="ECO:0000256" key="1">
    <source>
        <dbReference type="SAM" id="Phobius"/>
    </source>
</evidence>